<reference evidence="13 14" key="1">
    <citation type="submission" date="2013-03" db="EMBL/GenBank/DDBJ databases">
        <title>The Genome Sequence of Phialophora europaea CBS 101466.</title>
        <authorList>
            <consortium name="The Broad Institute Genomics Platform"/>
            <person name="Cuomo C."/>
            <person name="de Hoog S."/>
            <person name="Gorbushina A."/>
            <person name="Walker B."/>
            <person name="Young S.K."/>
            <person name="Zeng Q."/>
            <person name="Gargeya S."/>
            <person name="Fitzgerald M."/>
            <person name="Haas B."/>
            <person name="Abouelleil A."/>
            <person name="Allen A.W."/>
            <person name="Alvarado L."/>
            <person name="Arachchi H.M."/>
            <person name="Berlin A.M."/>
            <person name="Chapman S.B."/>
            <person name="Gainer-Dewar J."/>
            <person name="Goldberg J."/>
            <person name="Griggs A."/>
            <person name="Gujja S."/>
            <person name="Hansen M."/>
            <person name="Howarth C."/>
            <person name="Imamovic A."/>
            <person name="Ireland A."/>
            <person name="Larimer J."/>
            <person name="McCowan C."/>
            <person name="Murphy C."/>
            <person name="Pearson M."/>
            <person name="Poon T.W."/>
            <person name="Priest M."/>
            <person name="Roberts A."/>
            <person name="Saif S."/>
            <person name="Shea T."/>
            <person name="Sisk P."/>
            <person name="Sykes S."/>
            <person name="Wortman J."/>
            <person name="Nusbaum C."/>
            <person name="Birren B."/>
        </authorList>
    </citation>
    <scope>NUCLEOTIDE SEQUENCE [LARGE SCALE GENOMIC DNA]</scope>
    <source>
        <strain evidence="13 14">CBS 101466</strain>
    </source>
</reference>
<keyword evidence="9" id="KW-0739">Sodium transport</keyword>
<feature type="transmembrane region" description="Helical" evidence="11">
    <location>
        <begin position="126"/>
        <end position="149"/>
    </location>
</feature>
<dbReference type="Pfam" id="PF00999">
    <property type="entry name" value="Na_H_Exchanger"/>
    <property type="match status" value="1"/>
</dbReference>
<dbReference type="VEuPathDB" id="FungiDB:HMPREF1541_02393"/>
<feature type="transmembrane region" description="Helical" evidence="11">
    <location>
        <begin position="533"/>
        <end position="556"/>
    </location>
</feature>
<feature type="compositionally biased region" description="Polar residues" evidence="10">
    <location>
        <begin position="425"/>
        <end position="435"/>
    </location>
</feature>
<dbReference type="InterPro" id="IPR006153">
    <property type="entry name" value="Cation/H_exchanger_TM"/>
</dbReference>
<keyword evidence="4 11" id="KW-0812">Transmembrane</keyword>
<evidence type="ECO:0000256" key="4">
    <source>
        <dbReference type="ARBA" id="ARBA00022692"/>
    </source>
</evidence>
<protein>
    <recommendedName>
        <fullName evidence="12">Cation/H+ exchanger transmembrane domain-containing protein</fullName>
    </recommendedName>
</protein>
<evidence type="ECO:0000256" key="3">
    <source>
        <dbReference type="ARBA" id="ARBA00022449"/>
    </source>
</evidence>
<dbReference type="PANTHER" id="PTHR43562:SF3">
    <property type="entry name" value="SODIUM ION_PROTON EXCHANGER (EUROFUNG)"/>
    <property type="match status" value="1"/>
</dbReference>
<dbReference type="GO" id="GO:0015297">
    <property type="term" value="F:antiporter activity"/>
    <property type="evidence" value="ECO:0007669"/>
    <property type="project" value="UniProtKB-KW"/>
</dbReference>
<dbReference type="GeneID" id="19969732"/>
<dbReference type="InterPro" id="IPR038770">
    <property type="entry name" value="Na+/solute_symporter_sf"/>
</dbReference>
<dbReference type="PANTHER" id="PTHR43562">
    <property type="entry name" value="NAPA-TYPE SODIUM/HYDROGEN ANTIPORTER"/>
    <property type="match status" value="1"/>
</dbReference>
<dbReference type="eggNOG" id="ENOG502QU6S">
    <property type="taxonomic scope" value="Eukaryota"/>
</dbReference>
<gene>
    <name evidence="13" type="ORF">HMPREF1541_02393</name>
</gene>
<evidence type="ECO:0000256" key="10">
    <source>
        <dbReference type="SAM" id="MobiDB-lite"/>
    </source>
</evidence>
<accession>W2S5K6</accession>
<evidence type="ECO:0000256" key="8">
    <source>
        <dbReference type="ARBA" id="ARBA00023136"/>
    </source>
</evidence>
<evidence type="ECO:0000256" key="11">
    <source>
        <dbReference type="SAM" id="Phobius"/>
    </source>
</evidence>
<evidence type="ECO:0000259" key="12">
    <source>
        <dbReference type="Pfam" id="PF00999"/>
    </source>
</evidence>
<evidence type="ECO:0000256" key="7">
    <source>
        <dbReference type="ARBA" id="ARBA00023065"/>
    </source>
</evidence>
<keyword evidence="2" id="KW-0813">Transport</keyword>
<evidence type="ECO:0000256" key="1">
    <source>
        <dbReference type="ARBA" id="ARBA00004141"/>
    </source>
</evidence>
<organism evidence="13 14">
    <name type="scientific">Cyphellophora europaea (strain CBS 101466)</name>
    <name type="common">Phialophora europaea</name>
    <dbReference type="NCBI Taxonomy" id="1220924"/>
    <lineage>
        <taxon>Eukaryota</taxon>
        <taxon>Fungi</taxon>
        <taxon>Dikarya</taxon>
        <taxon>Ascomycota</taxon>
        <taxon>Pezizomycotina</taxon>
        <taxon>Eurotiomycetes</taxon>
        <taxon>Chaetothyriomycetidae</taxon>
        <taxon>Chaetothyriales</taxon>
        <taxon>Cyphellophoraceae</taxon>
        <taxon>Cyphellophora</taxon>
    </lineage>
</organism>
<dbReference type="GO" id="GO:0006814">
    <property type="term" value="P:sodium ion transport"/>
    <property type="evidence" value="ECO:0007669"/>
    <property type="project" value="UniProtKB-KW"/>
</dbReference>
<dbReference type="EMBL" id="KB822718">
    <property type="protein sequence ID" value="ETN43234.1"/>
    <property type="molecule type" value="Genomic_DNA"/>
</dbReference>
<evidence type="ECO:0000256" key="2">
    <source>
        <dbReference type="ARBA" id="ARBA00022448"/>
    </source>
</evidence>
<evidence type="ECO:0000256" key="6">
    <source>
        <dbReference type="ARBA" id="ARBA00023053"/>
    </source>
</evidence>
<dbReference type="RefSeq" id="XP_008714970.1">
    <property type="nucleotide sequence ID" value="XM_008716748.1"/>
</dbReference>
<dbReference type="GO" id="GO:0016020">
    <property type="term" value="C:membrane"/>
    <property type="evidence" value="ECO:0007669"/>
    <property type="project" value="UniProtKB-SubCell"/>
</dbReference>
<feature type="transmembrane region" description="Helical" evidence="11">
    <location>
        <begin position="379"/>
        <end position="398"/>
    </location>
</feature>
<feature type="transmembrane region" description="Helical" evidence="11">
    <location>
        <begin position="245"/>
        <end position="265"/>
    </location>
</feature>
<keyword evidence="7" id="KW-0406">Ion transport</keyword>
<dbReference type="GO" id="GO:1902600">
    <property type="term" value="P:proton transmembrane transport"/>
    <property type="evidence" value="ECO:0007669"/>
    <property type="project" value="InterPro"/>
</dbReference>
<dbReference type="OrthoDB" id="1288932at2759"/>
<keyword evidence="3" id="KW-0050">Antiport</keyword>
<dbReference type="HOGENOM" id="CLU_024407_1_0_1"/>
<feature type="transmembrane region" description="Helical" evidence="11">
    <location>
        <begin position="98"/>
        <end position="120"/>
    </location>
</feature>
<feature type="transmembrane region" description="Helical" evidence="11">
    <location>
        <begin position="201"/>
        <end position="225"/>
    </location>
</feature>
<evidence type="ECO:0000256" key="9">
    <source>
        <dbReference type="ARBA" id="ARBA00023201"/>
    </source>
</evidence>
<evidence type="ECO:0000313" key="13">
    <source>
        <dbReference type="EMBL" id="ETN43234.1"/>
    </source>
</evidence>
<dbReference type="InParanoid" id="W2S5K6"/>
<proteinExistence type="predicted"/>
<keyword evidence="8 11" id="KW-0472">Membrane</keyword>
<evidence type="ECO:0000313" key="14">
    <source>
        <dbReference type="Proteomes" id="UP000030752"/>
    </source>
</evidence>
<comment type="subcellular location">
    <subcellularLocation>
        <location evidence="1">Membrane</location>
        <topology evidence="1">Multi-pass membrane protein</topology>
    </subcellularLocation>
</comment>
<feature type="transmembrane region" description="Helical" evidence="11">
    <location>
        <begin position="69"/>
        <end position="91"/>
    </location>
</feature>
<keyword evidence="14" id="KW-1185">Reference proteome</keyword>
<feature type="compositionally biased region" description="Polar residues" evidence="10">
    <location>
        <begin position="460"/>
        <end position="472"/>
    </location>
</feature>
<evidence type="ECO:0000256" key="5">
    <source>
        <dbReference type="ARBA" id="ARBA00022989"/>
    </source>
</evidence>
<sequence length="580" mass="60805">MPASTEAALPYHEPDIITILVLVSFVLLLNFVNHLVNHVLYCGLLAQILLGIAWGTPGGKWLGHDLEQAIVDLGYLGLILIVYEGGLLTSFKALKDNLLLSIGVATTGICVPIALSYALLSLVGATALQAFAAGAALCSTSLGTTFSVLSASGLSTTRMGVVLTSAAMMDDVVGLVMVQVISNLGIATSHFSVVTVLRPILVSLGLVLVMLLAARFVAMPVTIWFNELRTSQPEGKLGRLLSSRVLPLGVHIAVLIGALTAAIYAGTSGLFAAYLAGATITWWDDHVPHPLCPPVVSAPPAEILSSGRGSGHAHESSGTMATSQSAIQGQQKTRSTGADVFEQVLAQPLRRILSPFFFASIGFSIPVSRMFAADTVWKGIVYTTLMFVGKLVCGLWLVRFSGLAGTLRMPRPKYLGSPLSHSTAAVSSAAPNRNEASPPGPAETSESVPDPNDASKEGVSPQQNDASPTSKSQDNKVLNEKQKTLQASPVKPLSLYPGCVLGCAMVARGEIGFLISAIAESNGIYGDEPNGPIFLVVTWAIMLCTFIGPLLVGALVKRIQHLDNHSGGARSEVLGVWGVT</sequence>
<dbReference type="AlphaFoldDB" id="W2S5K6"/>
<keyword evidence="5 11" id="KW-1133">Transmembrane helix</keyword>
<feature type="region of interest" description="Disordered" evidence="10">
    <location>
        <begin position="425"/>
        <end position="476"/>
    </location>
</feature>
<keyword evidence="6" id="KW-0915">Sodium</keyword>
<dbReference type="Gene3D" id="1.20.1530.20">
    <property type="match status" value="3"/>
</dbReference>
<feature type="domain" description="Cation/H+ exchanger transmembrane" evidence="12">
    <location>
        <begin position="43"/>
        <end position="281"/>
    </location>
</feature>
<feature type="transmembrane region" description="Helical" evidence="11">
    <location>
        <begin position="16"/>
        <end position="32"/>
    </location>
</feature>
<feature type="transmembrane region" description="Helical" evidence="11">
    <location>
        <begin position="39"/>
        <end position="57"/>
    </location>
</feature>
<dbReference type="Proteomes" id="UP000030752">
    <property type="component" value="Unassembled WGS sequence"/>
</dbReference>
<name>W2S5K6_CYPE1</name>
<feature type="transmembrane region" description="Helical" evidence="11">
    <location>
        <begin position="161"/>
        <end position="181"/>
    </location>
</feature>